<dbReference type="Proteomes" id="UP000735302">
    <property type="component" value="Unassembled WGS sequence"/>
</dbReference>
<evidence type="ECO:0000313" key="2">
    <source>
        <dbReference type="EMBL" id="GFN97858.1"/>
    </source>
</evidence>
<comment type="caution">
    <text evidence="2">The sequence shown here is derived from an EMBL/GenBank/DDBJ whole genome shotgun (WGS) entry which is preliminary data.</text>
</comment>
<dbReference type="AlphaFoldDB" id="A0AAV3ZR94"/>
<reference evidence="2 3" key="1">
    <citation type="journal article" date="2021" name="Elife">
        <title>Chloroplast acquisition without the gene transfer in kleptoplastic sea slugs, Plakobranchus ocellatus.</title>
        <authorList>
            <person name="Maeda T."/>
            <person name="Takahashi S."/>
            <person name="Yoshida T."/>
            <person name="Shimamura S."/>
            <person name="Takaki Y."/>
            <person name="Nagai Y."/>
            <person name="Toyoda A."/>
            <person name="Suzuki Y."/>
            <person name="Arimoto A."/>
            <person name="Ishii H."/>
            <person name="Satoh N."/>
            <person name="Nishiyama T."/>
            <person name="Hasebe M."/>
            <person name="Maruyama T."/>
            <person name="Minagawa J."/>
            <person name="Obokata J."/>
            <person name="Shigenobu S."/>
        </authorList>
    </citation>
    <scope>NUCLEOTIDE SEQUENCE [LARGE SCALE GENOMIC DNA]</scope>
</reference>
<organism evidence="2 3">
    <name type="scientific">Plakobranchus ocellatus</name>
    <dbReference type="NCBI Taxonomy" id="259542"/>
    <lineage>
        <taxon>Eukaryota</taxon>
        <taxon>Metazoa</taxon>
        <taxon>Spiralia</taxon>
        <taxon>Lophotrochozoa</taxon>
        <taxon>Mollusca</taxon>
        <taxon>Gastropoda</taxon>
        <taxon>Heterobranchia</taxon>
        <taxon>Euthyneura</taxon>
        <taxon>Panpulmonata</taxon>
        <taxon>Sacoglossa</taxon>
        <taxon>Placobranchoidea</taxon>
        <taxon>Plakobranchidae</taxon>
        <taxon>Plakobranchus</taxon>
    </lineage>
</organism>
<protein>
    <submittedName>
        <fullName evidence="2">Uncharacterized protein</fullName>
    </submittedName>
</protein>
<keyword evidence="3" id="KW-1185">Reference proteome</keyword>
<feature type="region of interest" description="Disordered" evidence="1">
    <location>
        <begin position="53"/>
        <end position="75"/>
    </location>
</feature>
<proteinExistence type="predicted"/>
<name>A0AAV3ZR94_9GAST</name>
<gene>
    <name evidence="2" type="ORF">PoB_002436400</name>
</gene>
<sequence length="152" mass="17094">MRVVVWFWYIASPQQGDLRLLGLPSGRVLVAGLEPATEGSVRISGRTYKPLCHRRPDEGGDDDDDTMTMITKGSQRKKSTRSNYVCLKSSICQYITLASKPIPSLPFHHRAEPAMRSNIIDGRANISCESIYSFVCPAKNNRVYMNLINLFK</sequence>
<evidence type="ECO:0000256" key="1">
    <source>
        <dbReference type="SAM" id="MobiDB-lite"/>
    </source>
</evidence>
<evidence type="ECO:0000313" key="3">
    <source>
        <dbReference type="Proteomes" id="UP000735302"/>
    </source>
</evidence>
<dbReference type="EMBL" id="BLXT01002816">
    <property type="protein sequence ID" value="GFN97858.1"/>
    <property type="molecule type" value="Genomic_DNA"/>
</dbReference>
<accession>A0AAV3ZR94</accession>